<dbReference type="GeneID" id="110777522"/>
<reference evidence="3" key="1">
    <citation type="journal article" date="2021" name="Nat. Commun.">
        <title>Genomic analyses provide insights into spinach domestication and the genetic basis of agronomic traits.</title>
        <authorList>
            <person name="Cai X."/>
            <person name="Sun X."/>
            <person name="Xu C."/>
            <person name="Sun H."/>
            <person name="Wang X."/>
            <person name="Ge C."/>
            <person name="Zhang Z."/>
            <person name="Wang Q."/>
            <person name="Fei Z."/>
            <person name="Jiao C."/>
            <person name="Wang Q."/>
        </authorList>
    </citation>
    <scope>NUCLEOTIDE SEQUENCE [LARGE SCALE GENOMIC DNA]</scope>
    <source>
        <strain evidence="3">cv. Varoflay</strain>
    </source>
</reference>
<reference evidence="4 5" key="2">
    <citation type="submission" date="2025-05" db="UniProtKB">
        <authorList>
            <consortium name="RefSeq"/>
        </authorList>
    </citation>
    <scope>IDENTIFICATION</scope>
    <source>
        <tissue evidence="4 5">Leaf</tissue>
    </source>
</reference>
<evidence type="ECO:0000259" key="2">
    <source>
        <dbReference type="Pfam" id="PF05699"/>
    </source>
</evidence>
<dbReference type="PANTHER" id="PTHR32166:SF81">
    <property type="entry name" value="OS06G0658400 PROTEIN"/>
    <property type="match status" value="1"/>
</dbReference>
<dbReference type="RefSeq" id="XP_056696721.1">
    <property type="nucleotide sequence ID" value="XM_056840743.1"/>
</dbReference>
<name>A0ABM3RM68_SPIOL</name>
<dbReference type="Pfam" id="PF04937">
    <property type="entry name" value="DUF659"/>
    <property type="match status" value="1"/>
</dbReference>
<dbReference type="Pfam" id="PF05699">
    <property type="entry name" value="Dimer_Tnp_hAT"/>
    <property type="match status" value="1"/>
</dbReference>
<evidence type="ECO:0000313" key="3">
    <source>
        <dbReference type="Proteomes" id="UP000813463"/>
    </source>
</evidence>
<proteinExistence type="predicted"/>
<dbReference type="RefSeq" id="XP_056696719.1">
    <property type="nucleotide sequence ID" value="XM_056840741.1"/>
</dbReference>
<dbReference type="InterPro" id="IPR008906">
    <property type="entry name" value="HATC_C_dom"/>
</dbReference>
<dbReference type="InterPro" id="IPR007021">
    <property type="entry name" value="DUF659"/>
</dbReference>
<evidence type="ECO:0000313" key="4">
    <source>
        <dbReference type="RefSeq" id="XP_056696719.1"/>
    </source>
</evidence>
<sequence length="586" mass="67089">MENNNEKEDGRRPVNITTTPLWKYVTIIRDSVDGGGNKVWKCNFCSKQVIGSYYKVKGHLLHLSGRGTTACTKVNNELKEELNHEEDGALLNKLTSKVEEQQRPIVNIMGASGTSAVFIDSVDASGKRKDAAFVSEVFIKAIEEVGAENVVQVVTDNEPNFKAAGSIVEAKYPRIFWTPCVVHCVNLAFKSICEPPEKSDHFDQCIWLKNLCTNVKEIQKFVTTHDIVKSIFTKHTNLQLLSVAETRFASHYVVAERMKEVKEGLEKMVMDSDFRVLFRTTKNPIDIKAREYKERILNDSWWDNLDYFLKFAEPIYEMIRVGDKDAPVLHLVYDMWDTMIERVKVHVFHHEGKDILADTSEFFDAIHKVLESRWNKSSTPLHCLAHSLVPRFYSTRWLKGSTSGFARVSPNEDEEVSNNRNDCFRRLFPNSDDFKHVRLEYGAFSSETPPFNQAHIIAARDDEEPIVWWANYGSSLPHLQSLAFKLLSQPASSSCCERNWSHYDNIQTIKRNRLTSERAKDLVYCHNNLRVMARKEESYKSGPSRYWDVGGDTFDVDVDVCEIAQLSLNEPELERAIIGVGNAIED</sequence>
<evidence type="ECO:0000313" key="5">
    <source>
        <dbReference type="RefSeq" id="XP_056696721.1"/>
    </source>
</evidence>
<accession>A0ABM3RM68</accession>
<protein>
    <submittedName>
        <fullName evidence="4 5">Uncharacterized protein isoform X1</fullName>
    </submittedName>
</protein>
<keyword evidence="3" id="KW-1185">Reference proteome</keyword>
<gene>
    <name evidence="4" type="primary">LOC110777522</name>
    <name evidence="5" type="synonym">LOC130470505</name>
</gene>
<dbReference type="PANTHER" id="PTHR32166">
    <property type="entry name" value="OSJNBA0013A04.12 PROTEIN"/>
    <property type="match status" value="1"/>
</dbReference>
<dbReference type="InterPro" id="IPR012337">
    <property type="entry name" value="RNaseH-like_sf"/>
</dbReference>
<organism evidence="3 4">
    <name type="scientific">Spinacia oleracea</name>
    <name type="common">Spinach</name>
    <dbReference type="NCBI Taxonomy" id="3562"/>
    <lineage>
        <taxon>Eukaryota</taxon>
        <taxon>Viridiplantae</taxon>
        <taxon>Streptophyta</taxon>
        <taxon>Embryophyta</taxon>
        <taxon>Tracheophyta</taxon>
        <taxon>Spermatophyta</taxon>
        <taxon>Magnoliopsida</taxon>
        <taxon>eudicotyledons</taxon>
        <taxon>Gunneridae</taxon>
        <taxon>Pentapetalae</taxon>
        <taxon>Caryophyllales</taxon>
        <taxon>Chenopodiaceae</taxon>
        <taxon>Chenopodioideae</taxon>
        <taxon>Anserineae</taxon>
        <taxon>Spinacia</taxon>
    </lineage>
</organism>
<dbReference type="Proteomes" id="UP000813463">
    <property type="component" value="Chromosome 3"/>
</dbReference>
<evidence type="ECO:0000259" key="1">
    <source>
        <dbReference type="Pfam" id="PF04937"/>
    </source>
</evidence>
<feature type="domain" description="DUF659" evidence="1">
    <location>
        <begin position="96"/>
        <end position="218"/>
    </location>
</feature>
<feature type="domain" description="HAT C-terminal dimerisation" evidence="2">
    <location>
        <begin position="455"/>
        <end position="529"/>
    </location>
</feature>
<dbReference type="SUPFAM" id="SSF53098">
    <property type="entry name" value="Ribonuclease H-like"/>
    <property type="match status" value="1"/>
</dbReference>